<feature type="region of interest" description="Disordered" evidence="4">
    <location>
        <begin position="455"/>
        <end position="578"/>
    </location>
</feature>
<dbReference type="InterPro" id="IPR001452">
    <property type="entry name" value="SH3_domain"/>
</dbReference>
<dbReference type="Proteomes" id="UP000594454">
    <property type="component" value="Chromosome 3"/>
</dbReference>
<feature type="compositionally biased region" description="Polar residues" evidence="4">
    <location>
        <begin position="615"/>
        <end position="630"/>
    </location>
</feature>
<dbReference type="Pfam" id="PF14604">
    <property type="entry name" value="SH3_9"/>
    <property type="match status" value="1"/>
</dbReference>
<sequence length="775" mass="84319">MDNLTRNVSAVVDYDYSANEPDELDLVKGAIIHNIKIQPGGWWEGTLASNGRTGMFPDNFVHIIDPDEKSPVVLRDKSATAHRRCKVIYSYTQQNEDELSLAVGNIIEVLGEVEEGWWRGKLGEKVGVFPSNFVEALPASPVLANKRPNSTKKENRSLHSSREDLLSTSPSLNIIDNKDAPVLPPKPVREYCRVLYPYEPQNEDELELQVGDVITVVSKELPDKGWWRGEIRGKIGVFPDNFVKLIPPEVSPSKEPHITDKPPAAATAKVFVKKSGSGSSSQGSTRKDSFGSRDSLNDILNETGIVSGNVAAQRKSLENKNLDLTSGMAGGDGKLRRSIETKPTEIRKSLDIPDDKKTPPPVLSKKPVVPVKKSTSVTSVAGSLLSGLKQKVKSVEHKVTAHDSLDGIGSSKSTSQIADNNERGIIGEKLKKGDLDFDHVERDSLLTDMRANRVKAPRRRPPSAAINAIGESNNNDSTYLNGSGTYSDVMQSESRADSLEEELVKPKPREWGKMKAPWMEELKASQAKKTSPSVEPRAGDRLSKMDADSLTKTSSEKSEMTRSITNSYSSSSSSVTATQRKVENASSLLSSMLSSSTEMKSTAIETNSKRELNDTSKPMSSSLIATTKSPNAAIESSTATTAPSAGSLLDDMKSRPTSLSILNRSVSPISSRTATTATTISGKTMTTSTATIYSSVTTATTDNSVKPPNSIAPVNEENVCERVMELDERIQKLESIVQAQNKIIDELVRSLKEETDKVKGLKTELDKYAQCVTQV</sequence>
<dbReference type="PANTHER" id="PTHR14167">
    <property type="entry name" value="SH3 DOMAIN-CONTAINING"/>
    <property type="match status" value="1"/>
</dbReference>
<proteinExistence type="predicted"/>
<feature type="compositionally biased region" description="Polar residues" evidence="4">
    <location>
        <begin position="470"/>
        <end position="493"/>
    </location>
</feature>
<evidence type="ECO:0000313" key="6">
    <source>
        <dbReference type="EMBL" id="CAD7085223.1"/>
    </source>
</evidence>
<keyword evidence="3" id="KW-0175">Coiled coil</keyword>
<feature type="compositionally biased region" description="Low complexity" evidence="4">
    <location>
        <begin position="632"/>
        <end position="645"/>
    </location>
</feature>
<dbReference type="Pfam" id="PF00018">
    <property type="entry name" value="SH3_1"/>
    <property type="match status" value="2"/>
</dbReference>
<dbReference type="Gene3D" id="2.30.30.40">
    <property type="entry name" value="SH3 Domains"/>
    <property type="match status" value="3"/>
</dbReference>
<dbReference type="CDD" id="cd11875">
    <property type="entry name" value="SH3_CD2AP-like_3"/>
    <property type="match status" value="1"/>
</dbReference>
<feature type="domain" description="SH3" evidence="5">
    <location>
        <begin position="5"/>
        <end position="66"/>
    </location>
</feature>
<organism evidence="6 7">
    <name type="scientific">Hermetia illucens</name>
    <name type="common">Black soldier fly</name>
    <dbReference type="NCBI Taxonomy" id="343691"/>
    <lineage>
        <taxon>Eukaryota</taxon>
        <taxon>Metazoa</taxon>
        <taxon>Ecdysozoa</taxon>
        <taxon>Arthropoda</taxon>
        <taxon>Hexapoda</taxon>
        <taxon>Insecta</taxon>
        <taxon>Pterygota</taxon>
        <taxon>Neoptera</taxon>
        <taxon>Endopterygota</taxon>
        <taxon>Diptera</taxon>
        <taxon>Brachycera</taxon>
        <taxon>Stratiomyomorpha</taxon>
        <taxon>Stratiomyidae</taxon>
        <taxon>Hermetiinae</taxon>
        <taxon>Hermetia</taxon>
    </lineage>
</organism>
<dbReference type="EMBL" id="LR899011">
    <property type="protein sequence ID" value="CAD7085223.1"/>
    <property type="molecule type" value="Genomic_DNA"/>
</dbReference>
<feature type="compositionally biased region" description="Basic and acidic residues" evidence="4">
    <location>
        <begin position="494"/>
        <end position="523"/>
    </location>
</feature>
<evidence type="ECO:0000256" key="1">
    <source>
        <dbReference type="ARBA" id="ARBA00022443"/>
    </source>
</evidence>
<gene>
    <name evidence="6" type="ORF">HERILL_LOCUS8077</name>
</gene>
<dbReference type="InterPro" id="IPR036028">
    <property type="entry name" value="SH3-like_dom_sf"/>
</dbReference>
<protein>
    <recommendedName>
        <fullName evidence="5">SH3 domain-containing protein</fullName>
    </recommendedName>
</protein>
<feature type="compositionally biased region" description="Polar residues" evidence="4">
    <location>
        <begin position="597"/>
        <end position="606"/>
    </location>
</feature>
<dbReference type="OrthoDB" id="73680at2759"/>
<feature type="compositionally biased region" description="Basic and acidic residues" evidence="4">
    <location>
        <begin position="333"/>
        <end position="358"/>
    </location>
</feature>
<dbReference type="InterPro" id="IPR050384">
    <property type="entry name" value="Endophilin_SH3RF"/>
</dbReference>
<feature type="compositionally biased region" description="Basic and acidic residues" evidence="4">
    <location>
        <begin position="537"/>
        <end position="560"/>
    </location>
</feature>
<dbReference type="FunFam" id="2.30.30.40:FF:000072">
    <property type="entry name" value="Unconventional Myosin IB"/>
    <property type="match status" value="1"/>
</dbReference>
<reference evidence="6 7" key="1">
    <citation type="submission" date="2020-11" db="EMBL/GenBank/DDBJ databases">
        <authorList>
            <person name="Wallbank WR R."/>
            <person name="Pardo Diaz C."/>
            <person name="Kozak K."/>
            <person name="Martin S."/>
            <person name="Jiggins C."/>
            <person name="Moest M."/>
            <person name="Warren A I."/>
            <person name="Generalovic N T."/>
            <person name="Byers J.R.P. K."/>
            <person name="Montejo-Kovacevich G."/>
            <person name="Yen C E."/>
        </authorList>
    </citation>
    <scope>NUCLEOTIDE SEQUENCE [LARGE SCALE GENOMIC DNA]</scope>
</reference>
<evidence type="ECO:0000313" key="7">
    <source>
        <dbReference type="Proteomes" id="UP000594454"/>
    </source>
</evidence>
<feature type="coiled-coil region" evidence="3">
    <location>
        <begin position="723"/>
        <end position="764"/>
    </location>
</feature>
<evidence type="ECO:0000256" key="4">
    <source>
        <dbReference type="SAM" id="MobiDB-lite"/>
    </source>
</evidence>
<dbReference type="SMART" id="SM00326">
    <property type="entry name" value="SH3"/>
    <property type="match status" value="3"/>
</dbReference>
<dbReference type="OMA" id="HHMTTTN"/>
<dbReference type="PROSITE" id="PS50002">
    <property type="entry name" value="SH3"/>
    <property type="match status" value="3"/>
</dbReference>
<keyword evidence="7" id="KW-1185">Reference proteome</keyword>
<dbReference type="PANTHER" id="PTHR14167:SF92">
    <property type="entry name" value="CIN85 AND CD2AP RELATED, ISOFORM J"/>
    <property type="match status" value="1"/>
</dbReference>
<feature type="region of interest" description="Disordered" evidence="4">
    <location>
        <begin position="144"/>
        <end position="164"/>
    </location>
</feature>
<evidence type="ECO:0000256" key="3">
    <source>
        <dbReference type="SAM" id="Coils"/>
    </source>
</evidence>
<dbReference type="FunCoup" id="A0A7R8USE8">
    <property type="interactions" value="107"/>
</dbReference>
<dbReference type="SUPFAM" id="SSF50044">
    <property type="entry name" value="SH3-domain"/>
    <property type="match status" value="3"/>
</dbReference>
<feature type="domain" description="SH3" evidence="5">
    <location>
        <begin position="187"/>
        <end position="248"/>
    </location>
</feature>
<name>A0A7R8USE8_HERIL</name>
<dbReference type="CDD" id="cd11874">
    <property type="entry name" value="SH3_CD2AP-like_2"/>
    <property type="match status" value="1"/>
</dbReference>
<dbReference type="InParanoid" id="A0A7R8USE8"/>
<dbReference type="GO" id="GO:0016192">
    <property type="term" value="P:vesicle-mediated transport"/>
    <property type="evidence" value="ECO:0007669"/>
    <property type="project" value="UniProtKB-ARBA"/>
</dbReference>
<dbReference type="CDD" id="cd11873">
    <property type="entry name" value="SH3_CD2AP-like_1"/>
    <property type="match status" value="1"/>
</dbReference>
<feature type="region of interest" description="Disordered" evidence="4">
    <location>
        <begin position="593"/>
        <end position="648"/>
    </location>
</feature>
<dbReference type="AlphaFoldDB" id="A0A7R8USE8"/>
<evidence type="ECO:0000256" key="2">
    <source>
        <dbReference type="PROSITE-ProRule" id="PRU00192"/>
    </source>
</evidence>
<feature type="compositionally biased region" description="Basic and acidic residues" evidence="4">
    <location>
        <begin position="151"/>
        <end position="164"/>
    </location>
</feature>
<dbReference type="PRINTS" id="PR00452">
    <property type="entry name" value="SH3DOMAIN"/>
</dbReference>
<feature type="region of interest" description="Disordered" evidence="4">
    <location>
        <begin position="322"/>
        <end position="369"/>
    </location>
</feature>
<keyword evidence="1 2" id="KW-0728">SH3 domain</keyword>
<accession>A0A7R8USE8</accession>
<feature type="domain" description="SH3" evidence="5">
    <location>
        <begin position="80"/>
        <end position="139"/>
    </location>
</feature>
<feature type="region of interest" description="Disordered" evidence="4">
    <location>
        <begin position="272"/>
        <end position="294"/>
    </location>
</feature>
<feature type="compositionally biased region" description="Low complexity" evidence="4">
    <location>
        <begin position="275"/>
        <end position="284"/>
    </location>
</feature>
<evidence type="ECO:0000259" key="5">
    <source>
        <dbReference type="PROSITE" id="PS50002"/>
    </source>
</evidence>